<reference evidence="1 2" key="1">
    <citation type="journal article" date="2021" name="Hortic Res">
        <title>High-quality reference genome and annotation aids understanding of berry development for evergreen blueberry (Vaccinium darrowii).</title>
        <authorList>
            <person name="Yu J."/>
            <person name="Hulse-Kemp A.M."/>
            <person name="Babiker E."/>
            <person name="Staton M."/>
        </authorList>
    </citation>
    <scope>NUCLEOTIDE SEQUENCE [LARGE SCALE GENOMIC DNA]</scope>
    <source>
        <strain evidence="2">cv. NJ 8807/NJ 8810</strain>
        <tissue evidence="1">Young leaf</tissue>
    </source>
</reference>
<organism evidence="1 2">
    <name type="scientific">Vaccinium darrowii</name>
    <dbReference type="NCBI Taxonomy" id="229202"/>
    <lineage>
        <taxon>Eukaryota</taxon>
        <taxon>Viridiplantae</taxon>
        <taxon>Streptophyta</taxon>
        <taxon>Embryophyta</taxon>
        <taxon>Tracheophyta</taxon>
        <taxon>Spermatophyta</taxon>
        <taxon>Magnoliopsida</taxon>
        <taxon>eudicotyledons</taxon>
        <taxon>Gunneridae</taxon>
        <taxon>Pentapetalae</taxon>
        <taxon>asterids</taxon>
        <taxon>Ericales</taxon>
        <taxon>Ericaceae</taxon>
        <taxon>Vaccinioideae</taxon>
        <taxon>Vaccinieae</taxon>
        <taxon>Vaccinium</taxon>
    </lineage>
</organism>
<proteinExistence type="predicted"/>
<dbReference type="EMBL" id="CM037155">
    <property type="protein sequence ID" value="KAH7847117.1"/>
    <property type="molecule type" value="Genomic_DNA"/>
</dbReference>
<protein>
    <submittedName>
        <fullName evidence="1">Uncharacterized protein</fullName>
    </submittedName>
</protein>
<name>A0ACB7Y1F5_9ERIC</name>
<comment type="caution">
    <text evidence="1">The sequence shown here is derived from an EMBL/GenBank/DDBJ whole genome shotgun (WGS) entry which is preliminary data.</text>
</comment>
<keyword evidence="2" id="KW-1185">Reference proteome</keyword>
<evidence type="ECO:0000313" key="1">
    <source>
        <dbReference type="EMBL" id="KAH7847117.1"/>
    </source>
</evidence>
<accession>A0ACB7Y1F5</accession>
<sequence>MVQIGSGLSPEEFKTHSDLLKEFEDVFAWSHADMPGIDPEIVEHRIPLYPDTKPVKQKLRKMRPDWVLEIKKEVQRQIDAGFLIVTEYPQWVANIVPVPKKNGKIRICVDFRDLNKASPKDDFPLSHIDVLVDNTAGHALLSFMDGFSGYNQILMAPKDREKTTFTTKWGTYCYRVMPFGLKNAGSTYQRAATTLLHDMIHKEVEVYVDDMIVKAKEREGHLLALKKLFERICKYRLRLNPEKCTFGVTAGKMLGFMITTRGIDVDPSKIKAILEMEPPRTEKEIRSLLGKIQFISRFIAKLTSTCEPMFRLLKKGVSFKWDDKCQQAFETIKKYLQNPPVLMPPIPGQPLIFYLSVTSSTMGCMLAQEGEGGSEKAIYYINKKMMGCEERYTSLEKVCWALIWASKKLRHYMLAYSVKLISRMDPLKYLFKKPALTGKLARWLLMLAEFDIKYITRKSVKGKAVAEFLADHPVEGPEDIEFEFPDENVMTATNDVGCCILMEPPTRKDSESEYC</sequence>
<evidence type="ECO:0000313" key="2">
    <source>
        <dbReference type="Proteomes" id="UP000828048"/>
    </source>
</evidence>
<dbReference type="Proteomes" id="UP000828048">
    <property type="component" value="Chromosome 5"/>
</dbReference>
<gene>
    <name evidence="1" type="ORF">Vadar_022105</name>
</gene>